<dbReference type="Gene3D" id="3.10.20.310">
    <property type="entry name" value="membrane protein fhac"/>
    <property type="match status" value="1"/>
</dbReference>
<keyword evidence="4 7" id="KW-1133">Transmembrane helix</keyword>
<dbReference type="EMBL" id="JBHUOG010000002">
    <property type="protein sequence ID" value="MFD2796035.1"/>
    <property type="molecule type" value="Genomic_DNA"/>
</dbReference>
<feature type="region of interest" description="Disordered" evidence="6">
    <location>
        <begin position="1"/>
        <end position="48"/>
    </location>
</feature>
<evidence type="ECO:0000259" key="8">
    <source>
        <dbReference type="Pfam" id="PF03799"/>
    </source>
</evidence>
<dbReference type="Pfam" id="PF03799">
    <property type="entry name" value="FtsQ_DivIB_C"/>
    <property type="match status" value="1"/>
</dbReference>
<dbReference type="PANTHER" id="PTHR37820:SF1">
    <property type="entry name" value="CELL DIVISION PROTEIN FTSQ"/>
    <property type="match status" value="1"/>
</dbReference>
<keyword evidence="7" id="KW-0472">Membrane</keyword>
<name>A0ABW5VXP8_9MICO</name>
<dbReference type="RefSeq" id="WP_377186922.1">
    <property type="nucleotide sequence ID" value="NZ_JBHUOG010000002.1"/>
</dbReference>
<evidence type="ECO:0000256" key="1">
    <source>
        <dbReference type="ARBA" id="ARBA00022475"/>
    </source>
</evidence>
<dbReference type="Pfam" id="PF08478">
    <property type="entry name" value="POTRA_1"/>
    <property type="match status" value="1"/>
</dbReference>
<accession>A0ABW5VXP8</accession>
<keyword evidence="2 10" id="KW-0132">Cell division</keyword>
<dbReference type="InterPro" id="IPR050487">
    <property type="entry name" value="FtsQ_DivIB"/>
</dbReference>
<keyword evidence="11" id="KW-1185">Reference proteome</keyword>
<comment type="caution">
    <text evidence="10">The sequence shown here is derived from an EMBL/GenBank/DDBJ whole genome shotgun (WGS) entry which is preliminary data.</text>
</comment>
<evidence type="ECO:0000256" key="6">
    <source>
        <dbReference type="SAM" id="MobiDB-lite"/>
    </source>
</evidence>
<evidence type="ECO:0000313" key="11">
    <source>
        <dbReference type="Proteomes" id="UP001597479"/>
    </source>
</evidence>
<evidence type="ECO:0000313" key="10">
    <source>
        <dbReference type="EMBL" id="MFD2796035.1"/>
    </source>
</evidence>
<dbReference type="Proteomes" id="UP001597479">
    <property type="component" value="Unassembled WGS sequence"/>
</dbReference>
<evidence type="ECO:0000256" key="3">
    <source>
        <dbReference type="ARBA" id="ARBA00022692"/>
    </source>
</evidence>
<gene>
    <name evidence="10" type="ORF">ACFS27_20920</name>
</gene>
<evidence type="ECO:0000256" key="2">
    <source>
        <dbReference type="ARBA" id="ARBA00022618"/>
    </source>
</evidence>
<keyword evidence="5" id="KW-0131">Cell cycle</keyword>
<dbReference type="PANTHER" id="PTHR37820">
    <property type="entry name" value="CELL DIVISION PROTEIN DIVIB"/>
    <property type="match status" value="1"/>
</dbReference>
<evidence type="ECO:0000259" key="9">
    <source>
        <dbReference type="Pfam" id="PF08478"/>
    </source>
</evidence>
<feature type="domain" description="Cell division protein FtsQ/DivIB C-terminal" evidence="8">
    <location>
        <begin position="172"/>
        <end position="281"/>
    </location>
</feature>
<dbReference type="InterPro" id="IPR005548">
    <property type="entry name" value="Cell_div_FtsQ/DivIB_C"/>
</dbReference>
<dbReference type="InterPro" id="IPR013685">
    <property type="entry name" value="POTRA_FtsQ_type"/>
</dbReference>
<feature type="domain" description="POTRA" evidence="9">
    <location>
        <begin position="97"/>
        <end position="161"/>
    </location>
</feature>
<keyword evidence="1" id="KW-1003">Cell membrane</keyword>
<evidence type="ECO:0000256" key="5">
    <source>
        <dbReference type="ARBA" id="ARBA00023306"/>
    </source>
</evidence>
<evidence type="ECO:0000256" key="7">
    <source>
        <dbReference type="SAM" id="Phobius"/>
    </source>
</evidence>
<keyword evidence="3 7" id="KW-0812">Transmembrane</keyword>
<proteinExistence type="predicted"/>
<reference evidence="11" key="1">
    <citation type="journal article" date="2019" name="Int. J. Syst. Evol. Microbiol.">
        <title>The Global Catalogue of Microorganisms (GCM) 10K type strain sequencing project: providing services to taxonomists for standard genome sequencing and annotation.</title>
        <authorList>
            <consortium name="The Broad Institute Genomics Platform"/>
            <consortium name="The Broad Institute Genome Sequencing Center for Infectious Disease"/>
            <person name="Wu L."/>
            <person name="Ma J."/>
        </authorList>
    </citation>
    <scope>NUCLEOTIDE SEQUENCE [LARGE SCALE GENOMIC DNA]</scope>
    <source>
        <strain evidence="11">CCM 7044</strain>
    </source>
</reference>
<feature type="transmembrane region" description="Helical" evidence="7">
    <location>
        <begin position="69"/>
        <end position="92"/>
    </location>
</feature>
<organism evidence="10 11">
    <name type="scientific">Promicromonospora vindobonensis</name>
    <dbReference type="NCBI Taxonomy" id="195748"/>
    <lineage>
        <taxon>Bacteria</taxon>
        <taxon>Bacillati</taxon>
        <taxon>Actinomycetota</taxon>
        <taxon>Actinomycetes</taxon>
        <taxon>Micrococcales</taxon>
        <taxon>Promicromonosporaceae</taxon>
        <taxon>Promicromonospora</taxon>
    </lineage>
</organism>
<sequence>MPGTRAPAQPPPADEPVQLPPAGQRREASRPGTGRPGPSRTRDDVVSDQLADRLAERTAMARYRVWRRIGWTVATVAAAAGLVWVAFFSPLLALDPEQVRVSGQGTTVDVGEVRDAVTDEAGVPLPRIDTVRLREEILAMNAVKNVEITRSWPDGLTVALTSREPVAAVPQSGDVYALMDAEGVRVGTAEDAPDDLPSIVVSLADGAAGRRAMDAALEVLGALPPRLTADIQTVSAATQDDVRTTLADGRVIRWGSGAQVELKTKVAQTLLRAEPSAKTIDVSSPALPVTN</sequence>
<protein>
    <submittedName>
        <fullName evidence="10">Cell division protein FtsQ/DivIB</fullName>
    </submittedName>
</protein>
<dbReference type="GO" id="GO:0051301">
    <property type="term" value="P:cell division"/>
    <property type="evidence" value="ECO:0007669"/>
    <property type="project" value="UniProtKB-KW"/>
</dbReference>
<evidence type="ECO:0000256" key="4">
    <source>
        <dbReference type="ARBA" id="ARBA00022989"/>
    </source>
</evidence>